<evidence type="ECO:0000259" key="10">
    <source>
        <dbReference type="PROSITE" id="PS50069"/>
    </source>
</evidence>
<dbReference type="GO" id="GO:0016020">
    <property type="term" value="C:membrane"/>
    <property type="evidence" value="ECO:0007669"/>
    <property type="project" value="UniProtKB-SubCell"/>
</dbReference>
<accession>A0A8H3E0R8</accession>
<dbReference type="GO" id="GO:0005680">
    <property type="term" value="C:anaphase-promoting complex"/>
    <property type="evidence" value="ECO:0007669"/>
    <property type="project" value="TreeGrafter"/>
</dbReference>
<dbReference type="InterPro" id="IPR036390">
    <property type="entry name" value="WH_DNA-bd_sf"/>
</dbReference>
<evidence type="ECO:0000256" key="3">
    <source>
        <dbReference type="ARBA" id="ARBA00022448"/>
    </source>
</evidence>
<evidence type="ECO:0000256" key="9">
    <source>
        <dbReference type="SAM" id="Phobius"/>
    </source>
</evidence>
<keyword evidence="5 9" id="KW-1133">Transmembrane helix</keyword>
<dbReference type="PANTHER" id="PTHR45957:SF1">
    <property type="entry name" value="ANAPHASE-PROMOTING COMPLEX SUBUNIT 2"/>
    <property type="match status" value="1"/>
</dbReference>
<feature type="transmembrane region" description="Helical" evidence="9">
    <location>
        <begin position="1094"/>
        <end position="1113"/>
    </location>
</feature>
<keyword evidence="4 9" id="KW-0812">Transmembrane</keyword>
<feature type="transmembrane region" description="Helical" evidence="9">
    <location>
        <begin position="1540"/>
        <end position="1559"/>
    </location>
</feature>
<feature type="transmembrane region" description="Helical" evidence="9">
    <location>
        <begin position="1610"/>
        <end position="1628"/>
    </location>
</feature>
<dbReference type="InterPro" id="IPR019438">
    <property type="entry name" value="Q_salvage"/>
</dbReference>
<feature type="compositionally biased region" description="Polar residues" evidence="8">
    <location>
        <begin position="1007"/>
        <end position="1023"/>
    </location>
</feature>
<evidence type="ECO:0000256" key="2">
    <source>
        <dbReference type="ARBA" id="ARBA00008807"/>
    </source>
</evidence>
<dbReference type="SUPFAM" id="SSF75632">
    <property type="entry name" value="Cullin homology domain"/>
    <property type="match status" value="1"/>
</dbReference>
<evidence type="ECO:0000256" key="4">
    <source>
        <dbReference type="ARBA" id="ARBA00022692"/>
    </source>
</evidence>
<evidence type="ECO:0000256" key="5">
    <source>
        <dbReference type="ARBA" id="ARBA00022989"/>
    </source>
</evidence>
<dbReference type="Pfam" id="PF26557">
    <property type="entry name" value="Cullin_AB"/>
    <property type="match status" value="1"/>
</dbReference>
<organism evidence="11 12">
    <name type="scientific">Rhizoctonia solani</name>
    <dbReference type="NCBI Taxonomy" id="456999"/>
    <lineage>
        <taxon>Eukaryota</taxon>
        <taxon>Fungi</taxon>
        <taxon>Dikarya</taxon>
        <taxon>Basidiomycota</taxon>
        <taxon>Agaricomycotina</taxon>
        <taxon>Agaricomycetes</taxon>
        <taxon>Cantharellales</taxon>
        <taxon>Ceratobasidiaceae</taxon>
        <taxon>Rhizoctonia</taxon>
    </lineage>
</organism>
<reference evidence="11" key="1">
    <citation type="submission" date="2021-01" db="EMBL/GenBank/DDBJ databases">
        <authorList>
            <person name="Kaushik A."/>
        </authorList>
    </citation>
    <scope>NUCLEOTIDE SEQUENCE</scope>
    <source>
        <strain evidence="11">AG5</strain>
    </source>
</reference>
<dbReference type="EMBL" id="CAJNJQ010002222">
    <property type="protein sequence ID" value="CAE7169521.1"/>
    <property type="molecule type" value="Genomic_DNA"/>
</dbReference>
<feature type="transmembrane region" description="Helical" evidence="9">
    <location>
        <begin position="1648"/>
        <end position="1672"/>
    </location>
</feature>
<dbReference type="InterPro" id="IPR057975">
    <property type="entry name" value="TPR_ANAPC2"/>
</dbReference>
<keyword evidence="3" id="KW-0813">Transport</keyword>
<dbReference type="InterPro" id="IPR059120">
    <property type="entry name" value="Cullin-like_AB"/>
</dbReference>
<dbReference type="GO" id="GO:0035673">
    <property type="term" value="F:oligopeptide transmembrane transporter activity"/>
    <property type="evidence" value="ECO:0007669"/>
    <property type="project" value="InterPro"/>
</dbReference>
<dbReference type="GO" id="GO:0007091">
    <property type="term" value="P:metaphase/anaphase transition of mitotic cell cycle"/>
    <property type="evidence" value="ECO:0007669"/>
    <property type="project" value="TreeGrafter"/>
</dbReference>
<dbReference type="GO" id="GO:0006511">
    <property type="term" value="P:ubiquitin-dependent protein catabolic process"/>
    <property type="evidence" value="ECO:0007669"/>
    <property type="project" value="InterPro"/>
</dbReference>
<dbReference type="Pfam" id="PF03169">
    <property type="entry name" value="OPT"/>
    <property type="match status" value="1"/>
</dbReference>
<dbReference type="PANTHER" id="PTHR45957">
    <property type="entry name" value="ANAPHASE-PROMOTING COMPLEX SUBUNIT 2"/>
    <property type="match status" value="1"/>
</dbReference>
<dbReference type="Pfam" id="PF10343">
    <property type="entry name" value="Q_salvage"/>
    <property type="match status" value="1"/>
</dbReference>
<proteinExistence type="inferred from homology"/>
<evidence type="ECO:0000256" key="6">
    <source>
        <dbReference type="ARBA" id="ARBA00023136"/>
    </source>
</evidence>
<feature type="transmembrane region" description="Helical" evidence="9">
    <location>
        <begin position="1120"/>
        <end position="1140"/>
    </location>
</feature>
<dbReference type="Gene3D" id="3.30.230.130">
    <property type="entry name" value="Cullin, Chain C, Domain 2"/>
    <property type="match status" value="1"/>
</dbReference>
<dbReference type="InterPro" id="IPR016158">
    <property type="entry name" value="Cullin_homology"/>
</dbReference>
<evidence type="ECO:0000256" key="8">
    <source>
        <dbReference type="SAM" id="MobiDB-lite"/>
    </source>
</evidence>
<evidence type="ECO:0000256" key="1">
    <source>
        <dbReference type="ARBA" id="ARBA00004141"/>
    </source>
</evidence>
<dbReference type="GO" id="GO:0070979">
    <property type="term" value="P:protein K11-linked ubiquitination"/>
    <property type="evidence" value="ECO:0007669"/>
    <property type="project" value="TreeGrafter"/>
</dbReference>
<dbReference type="SMART" id="SM00182">
    <property type="entry name" value="CULLIN"/>
    <property type="match status" value="1"/>
</dbReference>
<dbReference type="Gene3D" id="1.20.1310.10">
    <property type="entry name" value="Cullin Repeats"/>
    <property type="match status" value="1"/>
</dbReference>
<dbReference type="InterPro" id="IPR004813">
    <property type="entry name" value="OPT"/>
</dbReference>
<dbReference type="GO" id="GO:0051301">
    <property type="term" value="P:cell division"/>
    <property type="evidence" value="ECO:0007669"/>
    <property type="project" value="UniProtKB-KW"/>
</dbReference>
<dbReference type="Pfam" id="PF25773">
    <property type="entry name" value="TPR_ANAPC2"/>
    <property type="match status" value="1"/>
</dbReference>
<comment type="caution">
    <text evidence="11">The sequence shown here is derived from an EMBL/GenBank/DDBJ whole genome shotgun (WGS) entry which is preliminary data.</text>
</comment>
<dbReference type="Proteomes" id="UP000663827">
    <property type="component" value="Unassembled WGS sequence"/>
</dbReference>
<protein>
    <recommendedName>
        <fullName evidence="10">Cullin family profile domain-containing protein</fullName>
    </recommendedName>
</protein>
<dbReference type="InterPro" id="IPR036388">
    <property type="entry name" value="WH-like_DNA-bd_sf"/>
</dbReference>
<dbReference type="InterPro" id="IPR044554">
    <property type="entry name" value="ANAPC2"/>
</dbReference>
<sequence>MEQKPISELMLRASWNDALKRINGDKPGRVGLLQNGAAWSIVCDHIRPHDINIPKDPSHTSNEVVIRPLKILEAVSLLGPLLQWFTDVMSEMMPMVTSDIATYIDRWESTQDVSELYHMFARLSVWYFEWSAPLAIFSSVNIDAPTLFRKNFRTNFLSTLPRAFPVAFHALLRSTLAAPALDSRLFPILDVMGLLQDHEALVASVIHEAIEKRVKEVCGEDNGETSVLQIVKDWFTESVVPWMAMTYGRGLTDADMLQKALAPAAGKFDYHICKVLCEIRTSQIFDIIVDYPDSRVALMDLKECMERADGRGNLVRTLRKLNNKRLLHPGADTKDILTQYVSTIRCLRILDPPGVLLFKVADPIRRYLRERPDTIRCIVSNLVGDGSDLLEENEQVLPIQALNEPYEDYNDPQWDPEPNDAEPDFRTSKPGDIVSTLVSIYDSRDLFVKELQSMLGQRLLAVKDHNYDNETRNVEILKLRFGEAALQLCDVMLRDVTDSRRIDKHMEGRLDVPLHPTIISHLFWPNLQSSSFKMPGQLQQMQEAFEKEYNEHKAGKKLRWMNNLGTVSLDLEFEDRVANTWGIDDLSTKLGISDPAPIRAALIFWTSNEVLKPLEDGQYQLMERVDEGSTVRKPVPNLQALIEVASAPVEEDVAQQTAQMELFWNFTKGILTNLGAMPIDRIQAMLSLAPNYNKSKEQLADFLEAARAKGFWSALPSGERFAIEWLPPRSLDGNTRWEGYWALPAALNRALENGIPITNPKFYASQKDCPDSLIEKVFQPATGCLETIPLLEERIRVMRQAGAVLIEKYGGSFSGILAEWRQEHGPKATAGILVAKITKLFEVFRDENSYKDRPVFFWKRAQILVAETWAAFYPPPDAIAPHPIFPLGVTELTMFADYRVPQILHHLGTIDYSPTLVLMLVNGENLPNGSEAEMSIRAAGILAVEAIKNRILDIRRHKPATNSLDSEGIEFERTPVFFGMALPESNTSPKAIPSNLITSMPVPDPQLASTVARTDQLSPQSEVSVEKKFSPGRSTSKDLTPSLDEKLPLPDVDSYSDDVKLVNGQPVIETGAHVSNFAVDVRDDGDPSLTWRSFWIGTVVAGLGAALYQIYIFKPIDVSVSGIFLLLLVYTIGNAWAILLPKPEQFENRIPWLVPIHAVATLIATTAAYGATAVNIFAVQRLFYNAEVNAATAVLATFSTACFGYGIVGILRPLTVYPSEMVYWGNLPTVTTFQALHWDKTATSKRLKLFWSAFGGMAVYEILPAYIFPLLNGFSVFCLASQKASTRVRTVFTNIFGGASGNEGLGLLSLSFDWQYIGSTYMSLPLIQQGNSWIGYGICYIAILAIYYSNTWDAKSLPMLSTSIFGTDGKRYNQTAVFGPTFTLNHTALEEHGLPHLTGSNVWTNMTACWSIGGLIAHCVWFWRGYVIDSFKQARTGTQPDRHWVAMQRYKECPWWWYLALLLLSFFGGFVAPFSNLLYARLGNGIATNQLMKMVAGAVHPGKPVANLYFSMWSHDVISTSIGLAGDLKMGQYLKIPPRVMFLTQMWGTLLGAFVNYAVMVSITSSRREVLLNPIGTNVWSGATVQSLNSAAVTWSLAGELYGLHGPYKWVPIGLGLGMIPTTIQYFIWKRWPKIGPVEVDKVMLPVIYMYAGWFSSGVNSITTSVIIVGLLSQVWLRRRHPGWYNKYNYILGGGLDGGTQTMVFILSFAVYGASGIERPFPNWWGNPADINPDYCL</sequence>
<feature type="transmembrane region" description="Helical" evidence="9">
    <location>
        <begin position="1402"/>
        <end position="1423"/>
    </location>
</feature>
<keyword evidence="6 9" id="KW-0472">Membrane</keyword>
<dbReference type="SUPFAM" id="SSF46785">
    <property type="entry name" value="Winged helix' DNA-binding domain"/>
    <property type="match status" value="1"/>
</dbReference>
<comment type="similarity">
    <text evidence="2">Belongs to the oligopeptide OPT transporter family.</text>
</comment>
<evidence type="ECO:0000313" key="11">
    <source>
        <dbReference type="EMBL" id="CAE7169521.1"/>
    </source>
</evidence>
<feature type="transmembrane region" description="Helical" evidence="9">
    <location>
        <begin position="1332"/>
        <end position="1349"/>
    </location>
</feature>
<feature type="transmembrane region" description="Helical" evidence="9">
    <location>
        <begin position="1152"/>
        <end position="1178"/>
    </location>
</feature>
<feature type="transmembrane region" description="Helical" evidence="9">
    <location>
        <begin position="1455"/>
        <end position="1479"/>
    </location>
</feature>
<feature type="domain" description="Cullin family profile" evidence="10">
    <location>
        <begin position="401"/>
        <end position="575"/>
    </location>
</feature>
<feature type="transmembrane region" description="Helical" evidence="9">
    <location>
        <begin position="1257"/>
        <end position="1279"/>
    </location>
</feature>
<feature type="transmembrane region" description="Helical" evidence="9">
    <location>
        <begin position="1190"/>
        <end position="1211"/>
    </location>
</feature>
<comment type="subcellular location">
    <subcellularLocation>
        <location evidence="1">Membrane</location>
        <topology evidence="1">Multi-pass membrane protein</topology>
    </subcellularLocation>
</comment>
<evidence type="ECO:0000256" key="7">
    <source>
        <dbReference type="PROSITE-ProRule" id="PRU00330"/>
    </source>
</evidence>
<dbReference type="InterPro" id="IPR036317">
    <property type="entry name" value="Cullin_homology_sf"/>
</dbReference>
<evidence type="ECO:0000313" key="12">
    <source>
        <dbReference type="Proteomes" id="UP000663827"/>
    </source>
</evidence>
<comment type="similarity">
    <text evidence="7">Belongs to the cullin family.</text>
</comment>
<gene>
    <name evidence="11" type="ORF">RDB_LOCUS104492</name>
</gene>
<dbReference type="PROSITE" id="PS50069">
    <property type="entry name" value="CULLIN_2"/>
    <property type="match status" value="1"/>
</dbReference>
<name>A0A8H3E0R8_9AGAM</name>
<feature type="region of interest" description="Disordered" evidence="8">
    <location>
        <begin position="409"/>
        <end position="428"/>
    </location>
</feature>
<dbReference type="GO" id="GO:0031625">
    <property type="term" value="F:ubiquitin protein ligase binding"/>
    <property type="evidence" value="ECO:0007669"/>
    <property type="project" value="InterPro"/>
</dbReference>
<dbReference type="Gene3D" id="1.10.10.10">
    <property type="entry name" value="Winged helix-like DNA-binding domain superfamily/Winged helix DNA-binding domain"/>
    <property type="match status" value="1"/>
</dbReference>
<feature type="region of interest" description="Disordered" evidence="8">
    <location>
        <begin position="1003"/>
        <end position="1045"/>
    </location>
</feature>